<comment type="caution">
    <text evidence="1">The sequence shown here is derived from an EMBL/GenBank/DDBJ whole genome shotgun (WGS) entry which is preliminary data.</text>
</comment>
<gene>
    <name evidence="1" type="ORF">A2Y83_02065</name>
</gene>
<sequence>MGGFKMVDIKAIKVALNIVRPIAEKLKDCGADNHDLPAEKAIPKIDQNLASMARAILERELNIEPGDTTSFSCKANKAKDLADTFNILIQLAERFVAEYEKVD</sequence>
<dbReference type="EMBL" id="MFFS01000008">
    <property type="protein sequence ID" value="OGF22924.1"/>
    <property type="molecule type" value="Genomic_DNA"/>
</dbReference>
<protein>
    <submittedName>
        <fullName evidence="1">Uncharacterized protein</fullName>
    </submittedName>
</protein>
<evidence type="ECO:0000313" key="2">
    <source>
        <dbReference type="Proteomes" id="UP000178323"/>
    </source>
</evidence>
<organism evidence="1 2">
    <name type="scientific">Candidatus Falkowbacteria bacterium RBG_13_39_14</name>
    <dbReference type="NCBI Taxonomy" id="1797985"/>
    <lineage>
        <taxon>Bacteria</taxon>
        <taxon>Candidatus Falkowiibacteriota</taxon>
    </lineage>
</organism>
<accession>A0A1F5S886</accession>
<proteinExistence type="predicted"/>
<dbReference type="AlphaFoldDB" id="A0A1F5S886"/>
<dbReference type="Proteomes" id="UP000178323">
    <property type="component" value="Unassembled WGS sequence"/>
</dbReference>
<evidence type="ECO:0000313" key="1">
    <source>
        <dbReference type="EMBL" id="OGF22924.1"/>
    </source>
</evidence>
<name>A0A1F5S886_9BACT</name>
<reference evidence="1 2" key="1">
    <citation type="journal article" date="2016" name="Nat. Commun.">
        <title>Thousands of microbial genomes shed light on interconnected biogeochemical processes in an aquifer system.</title>
        <authorList>
            <person name="Anantharaman K."/>
            <person name="Brown C.T."/>
            <person name="Hug L.A."/>
            <person name="Sharon I."/>
            <person name="Castelle C.J."/>
            <person name="Probst A.J."/>
            <person name="Thomas B.C."/>
            <person name="Singh A."/>
            <person name="Wilkins M.J."/>
            <person name="Karaoz U."/>
            <person name="Brodie E.L."/>
            <person name="Williams K.H."/>
            <person name="Hubbard S.S."/>
            <person name="Banfield J.F."/>
        </authorList>
    </citation>
    <scope>NUCLEOTIDE SEQUENCE [LARGE SCALE GENOMIC DNA]</scope>
</reference>